<keyword evidence="3" id="KW-1185">Reference proteome</keyword>
<evidence type="ECO:0000313" key="1">
    <source>
        <dbReference type="EMBL" id="KFB51498.1"/>
    </source>
</evidence>
<dbReference type="EMBL" id="ATLV01024500">
    <property type="status" value="NOT_ANNOTATED_CDS"/>
    <property type="molecule type" value="Genomic_DNA"/>
</dbReference>
<proteinExistence type="predicted"/>
<protein>
    <submittedName>
        <fullName evidence="1 2">Uncharacterized protein</fullName>
    </submittedName>
</protein>
<reference evidence="1 3" key="1">
    <citation type="journal article" date="2014" name="BMC Genomics">
        <title>Genome sequence of Anopheles sinensis provides insight into genetics basis of mosquito competence for malaria parasites.</title>
        <authorList>
            <person name="Zhou D."/>
            <person name="Zhang D."/>
            <person name="Ding G."/>
            <person name="Shi L."/>
            <person name="Hou Q."/>
            <person name="Ye Y."/>
            <person name="Xu Y."/>
            <person name="Zhou H."/>
            <person name="Xiong C."/>
            <person name="Li S."/>
            <person name="Yu J."/>
            <person name="Hong S."/>
            <person name="Yu X."/>
            <person name="Zou P."/>
            <person name="Chen C."/>
            <person name="Chang X."/>
            <person name="Wang W."/>
            <person name="Lv Y."/>
            <person name="Sun Y."/>
            <person name="Ma L."/>
            <person name="Shen B."/>
            <person name="Zhu C."/>
        </authorList>
    </citation>
    <scope>NUCLEOTIDE SEQUENCE [LARGE SCALE GENOMIC DNA]</scope>
</reference>
<organism evidence="1">
    <name type="scientific">Anopheles sinensis</name>
    <name type="common">Mosquito</name>
    <dbReference type="NCBI Taxonomy" id="74873"/>
    <lineage>
        <taxon>Eukaryota</taxon>
        <taxon>Metazoa</taxon>
        <taxon>Ecdysozoa</taxon>
        <taxon>Arthropoda</taxon>
        <taxon>Hexapoda</taxon>
        <taxon>Insecta</taxon>
        <taxon>Pterygota</taxon>
        <taxon>Neoptera</taxon>
        <taxon>Endopterygota</taxon>
        <taxon>Diptera</taxon>
        <taxon>Nematocera</taxon>
        <taxon>Culicoidea</taxon>
        <taxon>Culicidae</taxon>
        <taxon>Anophelinae</taxon>
        <taxon>Anopheles</taxon>
    </lineage>
</organism>
<dbReference type="EMBL" id="KE525352">
    <property type="protein sequence ID" value="KFB51498.1"/>
    <property type="molecule type" value="Genomic_DNA"/>
</dbReference>
<evidence type="ECO:0000313" key="2">
    <source>
        <dbReference type="EnsemblMetazoa" id="ASIC019556-PA"/>
    </source>
</evidence>
<gene>
    <name evidence="1" type="ORF">ZHAS_00019556</name>
</gene>
<dbReference type="EnsemblMetazoa" id="ASIC019556-RA">
    <property type="protein sequence ID" value="ASIC019556-PA"/>
    <property type="gene ID" value="ASIC019556"/>
</dbReference>
<reference evidence="2" key="2">
    <citation type="submission" date="2020-05" db="UniProtKB">
        <authorList>
            <consortium name="EnsemblMetazoa"/>
        </authorList>
    </citation>
    <scope>IDENTIFICATION</scope>
</reference>
<evidence type="ECO:0000313" key="3">
    <source>
        <dbReference type="Proteomes" id="UP000030765"/>
    </source>
</evidence>
<name>A0A084WMQ4_ANOSI</name>
<sequence>MDKVSSRLDSDDSVVVCTHIGDGTVSSGEPRLHVEDTSPIRTMPLLELLLSPAVGPTPELKAPPPEPVTCGVDVVVEEATGELRRWARGQA</sequence>
<dbReference type="VEuPathDB" id="VectorBase:ASIC019556"/>
<dbReference type="AlphaFoldDB" id="A0A084WMQ4"/>
<dbReference type="Proteomes" id="UP000030765">
    <property type="component" value="Unassembled WGS sequence"/>
</dbReference>
<accession>A0A084WMQ4</accession>